<dbReference type="PANTHER" id="PTHR34219">
    <property type="entry name" value="IRON-REGULATED INNER MEMBRANE PROTEIN-RELATED"/>
    <property type="match status" value="1"/>
</dbReference>
<proteinExistence type="predicted"/>
<gene>
    <name evidence="2" type="ORF">L2764_13195</name>
</gene>
<keyword evidence="1" id="KW-1133">Transmembrane helix</keyword>
<name>A0ABT0LCI9_9GAMM</name>
<keyword evidence="3" id="KW-1185">Reference proteome</keyword>
<reference evidence="2 3" key="1">
    <citation type="submission" date="2022-01" db="EMBL/GenBank/DDBJ databases">
        <title>Whole genome-based taxonomy of the Shewanellaceae.</title>
        <authorList>
            <person name="Martin-Rodriguez A.J."/>
        </authorList>
    </citation>
    <scope>NUCLEOTIDE SEQUENCE [LARGE SCALE GENOMIC DNA]</scope>
    <source>
        <strain evidence="2 3">DSM 17177</strain>
    </source>
</reference>
<evidence type="ECO:0000256" key="1">
    <source>
        <dbReference type="SAM" id="Phobius"/>
    </source>
</evidence>
<dbReference type="Proteomes" id="UP001203423">
    <property type="component" value="Unassembled WGS sequence"/>
</dbReference>
<keyword evidence="1" id="KW-0812">Transmembrane</keyword>
<protein>
    <submittedName>
        <fullName evidence="2">PepSY domain-containing protein</fullName>
    </submittedName>
</protein>
<dbReference type="EMBL" id="JAKIKS010000048">
    <property type="protein sequence ID" value="MCL1125408.1"/>
    <property type="molecule type" value="Genomic_DNA"/>
</dbReference>
<keyword evidence="1" id="KW-0472">Membrane</keyword>
<dbReference type="Pfam" id="PF03929">
    <property type="entry name" value="PepSY_TM"/>
    <property type="match status" value="1"/>
</dbReference>
<dbReference type="RefSeq" id="WP_248940724.1">
    <property type="nucleotide sequence ID" value="NZ_JAKIKS010000048.1"/>
</dbReference>
<sequence length="369" mass="42110">MSKKKLFKLHSWSALLAMIPILVISITGSIIVFKPEIDAWLMPDSVTLTQVSSERQSLNSLIDSIHTQLPGYELGTWEVFDDKQTADAVYVIKRGSFDWFKVYLNPYTGAVLSQPVVLDHYFTDWLVKLHYTFLLKDAGVFVGLLSAVILLFLGISGIIIYRQFWKRFFTLRWDKQMRVFFSDFHKMVGITASPVLIILAITGGYWNLAEFVGEVTQTHEQERFVIQSHRYSQAISFDALNLDAMQRIEGFKLTYLVFPYKPGVNISFRGAVPTANPLMSDYSSGASYDRTNGEFMVKWDIRSSGLGAKTLDSFINLHFGTFAGLTSRVLWSVLGAMPLFLAFTGFYLWYSRRVKKQVSKRNRHALSYA</sequence>
<dbReference type="InterPro" id="IPR005625">
    <property type="entry name" value="PepSY-ass_TM"/>
</dbReference>
<accession>A0ABT0LCI9</accession>
<feature type="transmembrane region" description="Helical" evidence="1">
    <location>
        <begin position="184"/>
        <end position="206"/>
    </location>
</feature>
<organism evidence="2 3">
    <name type="scientific">Shewanella surugensis</name>
    <dbReference type="NCBI Taxonomy" id="212020"/>
    <lineage>
        <taxon>Bacteria</taxon>
        <taxon>Pseudomonadati</taxon>
        <taxon>Pseudomonadota</taxon>
        <taxon>Gammaproteobacteria</taxon>
        <taxon>Alteromonadales</taxon>
        <taxon>Shewanellaceae</taxon>
        <taxon>Shewanella</taxon>
    </lineage>
</organism>
<feature type="transmembrane region" description="Helical" evidence="1">
    <location>
        <begin position="12"/>
        <end position="33"/>
    </location>
</feature>
<comment type="caution">
    <text evidence="2">The sequence shown here is derived from an EMBL/GenBank/DDBJ whole genome shotgun (WGS) entry which is preliminary data.</text>
</comment>
<evidence type="ECO:0000313" key="2">
    <source>
        <dbReference type="EMBL" id="MCL1125408.1"/>
    </source>
</evidence>
<dbReference type="PANTHER" id="PTHR34219:SF8">
    <property type="entry name" value="PEPSY DOMAIN-CONTAINING PROTEIN"/>
    <property type="match status" value="1"/>
</dbReference>
<feature type="transmembrane region" description="Helical" evidence="1">
    <location>
        <begin position="329"/>
        <end position="350"/>
    </location>
</feature>
<evidence type="ECO:0000313" key="3">
    <source>
        <dbReference type="Proteomes" id="UP001203423"/>
    </source>
</evidence>
<feature type="transmembrane region" description="Helical" evidence="1">
    <location>
        <begin position="138"/>
        <end position="164"/>
    </location>
</feature>